<evidence type="ECO:0000256" key="1">
    <source>
        <dbReference type="SAM" id="Coils"/>
    </source>
</evidence>
<name>A0AA86S8I9_9FABA</name>
<protein>
    <recommendedName>
        <fullName evidence="4">Disease resistance protein</fullName>
    </recommendedName>
</protein>
<reference evidence="2" key="1">
    <citation type="submission" date="2023-10" db="EMBL/GenBank/DDBJ databases">
        <authorList>
            <person name="Domelevo Entfellner J.-B."/>
        </authorList>
    </citation>
    <scope>NUCLEOTIDE SEQUENCE</scope>
</reference>
<evidence type="ECO:0000313" key="3">
    <source>
        <dbReference type="Proteomes" id="UP001189624"/>
    </source>
</evidence>
<dbReference type="Proteomes" id="UP001189624">
    <property type="component" value="Chromosome 4"/>
</dbReference>
<proteinExistence type="predicted"/>
<sequence length="184" mass="20858">MELCMGFATGVATQVGQSILIPMNRELGFVVNYKKNIIKLKTELRGLEAKKNRIQDIVDEDTKNGRQIVLNVEEWLCKVAATEKELEEFFKDEANKNTCIRGCCPNLVSRLSLSKRAKKWSARVTSLVEEKFEVISYPAPLPREKPSFFDNIKIGVNMTDFKNLPKIKSVGFGIPMFGLNVHFS</sequence>
<keyword evidence="3" id="KW-1185">Reference proteome</keyword>
<gene>
    <name evidence="2" type="ORF">AYBTSS11_LOCUS12587</name>
</gene>
<evidence type="ECO:0000313" key="2">
    <source>
        <dbReference type="EMBL" id="CAJ1947296.1"/>
    </source>
</evidence>
<organism evidence="2 3">
    <name type="scientific">Sphenostylis stenocarpa</name>
    <dbReference type="NCBI Taxonomy" id="92480"/>
    <lineage>
        <taxon>Eukaryota</taxon>
        <taxon>Viridiplantae</taxon>
        <taxon>Streptophyta</taxon>
        <taxon>Embryophyta</taxon>
        <taxon>Tracheophyta</taxon>
        <taxon>Spermatophyta</taxon>
        <taxon>Magnoliopsida</taxon>
        <taxon>eudicotyledons</taxon>
        <taxon>Gunneridae</taxon>
        <taxon>Pentapetalae</taxon>
        <taxon>rosids</taxon>
        <taxon>fabids</taxon>
        <taxon>Fabales</taxon>
        <taxon>Fabaceae</taxon>
        <taxon>Papilionoideae</taxon>
        <taxon>50 kb inversion clade</taxon>
        <taxon>NPAAA clade</taxon>
        <taxon>indigoferoid/millettioid clade</taxon>
        <taxon>Phaseoleae</taxon>
        <taxon>Sphenostylis</taxon>
    </lineage>
</organism>
<dbReference type="Gramene" id="rna-AYBTSS11_LOCUS12587">
    <property type="protein sequence ID" value="CAJ1947296.1"/>
    <property type="gene ID" value="gene-AYBTSS11_LOCUS12587"/>
</dbReference>
<accession>A0AA86S8I9</accession>
<feature type="coiled-coil region" evidence="1">
    <location>
        <begin position="30"/>
        <end position="57"/>
    </location>
</feature>
<keyword evidence="1" id="KW-0175">Coiled coil</keyword>
<evidence type="ECO:0008006" key="4">
    <source>
        <dbReference type="Google" id="ProtNLM"/>
    </source>
</evidence>
<dbReference type="EMBL" id="OY731401">
    <property type="protein sequence ID" value="CAJ1947296.1"/>
    <property type="molecule type" value="Genomic_DNA"/>
</dbReference>
<dbReference type="AlphaFoldDB" id="A0AA86S8I9"/>